<dbReference type="Proteomes" id="UP000724584">
    <property type="component" value="Unassembled WGS sequence"/>
</dbReference>
<evidence type="ECO:0000313" key="1">
    <source>
        <dbReference type="EMBL" id="KAH6627549.1"/>
    </source>
</evidence>
<protein>
    <submittedName>
        <fullName evidence="1">Uncharacterized protein</fullName>
    </submittedName>
</protein>
<name>A0ACB7P120_9PEZI</name>
<keyword evidence="2" id="KW-1185">Reference proteome</keyword>
<accession>A0ACB7P120</accession>
<evidence type="ECO:0000313" key="2">
    <source>
        <dbReference type="Proteomes" id="UP000724584"/>
    </source>
</evidence>
<reference evidence="1 2" key="1">
    <citation type="journal article" date="2021" name="Nat. Commun.">
        <title>Genetic determinants of endophytism in the Arabidopsis root mycobiome.</title>
        <authorList>
            <person name="Mesny F."/>
            <person name="Miyauchi S."/>
            <person name="Thiergart T."/>
            <person name="Pickel B."/>
            <person name="Atanasova L."/>
            <person name="Karlsson M."/>
            <person name="Huettel B."/>
            <person name="Barry K.W."/>
            <person name="Haridas S."/>
            <person name="Chen C."/>
            <person name="Bauer D."/>
            <person name="Andreopoulos W."/>
            <person name="Pangilinan J."/>
            <person name="LaButti K."/>
            <person name="Riley R."/>
            <person name="Lipzen A."/>
            <person name="Clum A."/>
            <person name="Drula E."/>
            <person name="Henrissat B."/>
            <person name="Kohler A."/>
            <person name="Grigoriev I.V."/>
            <person name="Martin F.M."/>
            <person name="Hacquard S."/>
        </authorList>
    </citation>
    <scope>NUCLEOTIDE SEQUENCE [LARGE SCALE GENOMIC DNA]</scope>
    <source>
        <strain evidence="1 2">MPI-SDFR-AT-0079</strain>
    </source>
</reference>
<gene>
    <name evidence="1" type="ORF">F5144DRAFT_603805</name>
</gene>
<organism evidence="1 2">
    <name type="scientific">Chaetomium tenue</name>
    <dbReference type="NCBI Taxonomy" id="1854479"/>
    <lineage>
        <taxon>Eukaryota</taxon>
        <taxon>Fungi</taxon>
        <taxon>Dikarya</taxon>
        <taxon>Ascomycota</taxon>
        <taxon>Pezizomycotina</taxon>
        <taxon>Sordariomycetes</taxon>
        <taxon>Sordariomycetidae</taxon>
        <taxon>Sordariales</taxon>
        <taxon>Chaetomiaceae</taxon>
        <taxon>Chaetomium</taxon>
    </lineage>
</organism>
<dbReference type="EMBL" id="JAGIZQ010000005">
    <property type="protein sequence ID" value="KAH6627549.1"/>
    <property type="molecule type" value="Genomic_DNA"/>
</dbReference>
<sequence>MASQEHRGQSSEAMDEMRRAATREDGRRASANEDQDAPAEDKKPNRLATVITKLGLDAPTLITMGSLPPIIGIAMLQARPVATYFTTLGYLIPIISVLAMVIMPRGKFLMNLLLNVLAVCVGSAVSMLALWSAVQARHNTASVGAQPAAAPSYNSSQSAVCAVWLFANIWFANVVRAKLPAFNLPVITYSILVNVSATFGPMMPTTAAAQSFVQQLMTAMLAALALALGVNLLVFPVSSRLVVFKEVTGGIGLLRSLISLQKVYLASLKPDATFDAALQTEVFLGKGDGPAHQNEDEPKLSKEAEAAKALEETGAKLRELAGKMHADLPFAKRDIAWGKLNAKDLSELVKLFRNVYIPVLGMNTIIDIFKRFSERPDWESAEDAPNEKDVEKHVWKEVMKQVQEPFDILSEAVDQGLQHAALCLELTPRPKKAPNKPAKPGFGPSDIDLEAGQEPKPGDPGFSMVLDNKIQAFYSRKGELLKKWVQERGIDLDEGTTAPSHFRSERDQVQLYIILYMENLMHASGEAVQDLVDFADEKVENGIMSKKRLIAPTIHRLRKWFKAVFSNEDSSAEQTPDVMETGANLVHFGNAYNRKKDPEHMPPETPWEHFGSGLRKVTNFFGSEESAFGFRVACATMTIGIVAFLEETQRFFMEQRLVWAMIIIAIGMTMTSGQSVFGFLCRVGGTVLAMCLSLIIWYIVNERIPGVIVLLWLSIFISYYFFIKFPRFLPAVLMIIVTQVLIIGYELQVLTIGIAASERSGQPFYPTYLLAPYRVACVAGGCLVAFFWTVFPSPLTDRTWLRRDVSATLYLLANYFGVISTTLKSNVHGTAGDVNTPGSPAHQLFKVGRKIFGKVMMLVPSMSQHSEWQKWEPTIGGRFPREAYDNIIMRSTRIMAYLTLTSYTLMHPTRVRLSDRSGEQHDERRPRRSHLRGGSQSLHSRSRHPSASTTNREWMAALADVLDILKPTHHTILSTMTLLSNALLSGQSLPPFLPLPRPYEMTRDLMRMRQAAAAAAAASASVPTIMVEDDVGDGAPIRMVDSRTGLDDFVSMNKSPPGVGRRDHAVANILDPRNIEQPGYAEFAVLQVCTTLVCDDLQGLVQAVSGLVGVVDFSFSFDGSESSLDFGRAAGKKKVH</sequence>
<comment type="caution">
    <text evidence="1">The sequence shown here is derived from an EMBL/GenBank/DDBJ whole genome shotgun (WGS) entry which is preliminary data.</text>
</comment>
<proteinExistence type="predicted"/>